<protein>
    <submittedName>
        <fullName evidence="1">Uncharacterized protein</fullName>
    </submittedName>
</protein>
<reference evidence="1" key="1">
    <citation type="submission" date="2014-09" db="EMBL/GenBank/DDBJ databases">
        <authorList>
            <person name="Magalhaes I.L.F."/>
            <person name="Oliveira U."/>
            <person name="Santos F.R."/>
            <person name="Vidigal T.H.D.A."/>
            <person name="Brescovit A.D."/>
            <person name="Santos A.J."/>
        </authorList>
    </citation>
    <scope>NUCLEOTIDE SEQUENCE</scope>
    <source>
        <tissue evidence="1">Shoot tissue taken approximately 20 cm above the soil surface</tissue>
    </source>
</reference>
<name>A0A0A9G3L1_ARUDO</name>
<evidence type="ECO:0000313" key="1">
    <source>
        <dbReference type="EMBL" id="JAE18064.1"/>
    </source>
</evidence>
<accession>A0A0A9G3L1</accession>
<dbReference type="EMBL" id="GBRH01179832">
    <property type="protein sequence ID" value="JAE18064.1"/>
    <property type="molecule type" value="Transcribed_RNA"/>
</dbReference>
<dbReference type="AlphaFoldDB" id="A0A0A9G3L1"/>
<sequence length="32" mass="3798">MCKLFQRAFLKFNRFCSSTSCSCKIMLLKFSK</sequence>
<organism evidence="1">
    <name type="scientific">Arundo donax</name>
    <name type="common">Giant reed</name>
    <name type="synonym">Donax arundinaceus</name>
    <dbReference type="NCBI Taxonomy" id="35708"/>
    <lineage>
        <taxon>Eukaryota</taxon>
        <taxon>Viridiplantae</taxon>
        <taxon>Streptophyta</taxon>
        <taxon>Embryophyta</taxon>
        <taxon>Tracheophyta</taxon>
        <taxon>Spermatophyta</taxon>
        <taxon>Magnoliopsida</taxon>
        <taxon>Liliopsida</taxon>
        <taxon>Poales</taxon>
        <taxon>Poaceae</taxon>
        <taxon>PACMAD clade</taxon>
        <taxon>Arundinoideae</taxon>
        <taxon>Arundineae</taxon>
        <taxon>Arundo</taxon>
    </lineage>
</organism>
<reference evidence="1" key="2">
    <citation type="journal article" date="2015" name="Data Brief">
        <title>Shoot transcriptome of the giant reed, Arundo donax.</title>
        <authorList>
            <person name="Barrero R.A."/>
            <person name="Guerrero F.D."/>
            <person name="Moolhuijzen P."/>
            <person name="Goolsby J.A."/>
            <person name="Tidwell J."/>
            <person name="Bellgard S.E."/>
            <person name="Bellgard M.I."/>
        </authorList>
    </citation>
    <scope>NUCLEOTIDE SEQUENCE</scope>
    <source>
        <tissue evidence="1">Shoot tissue taken approximately 20 cm above the soil surface</tissue>
    </source>
</reference>
<proteinExistence type="predicted"/>